<dbReference type="EMBL" id="ATAY01000063">
    <property type="protein sequence ID" value="EPR10506.1"/>
    <property type="molecule type" value="Genomic_DNA"/>
</dbReference>
<evidence type="ECO:0000313" key="3">
    <source>
        <dbReference type="Proteomes" id="UP000016860"/>
    </source>
</evidence>
<accession>U4R057</accession>
<dbReference type="PANTHER" id="PTHR36836">
    <property type="entry name" value="COLANIC ACID BIOSYNTHESIS PROTEIN WCAK"/>
    <property type="match status" value="1"/>
</dbReference>
<gene>
    <name evidence="2" type="ORF">L323_13000</name>
</gene>
<reference evidence="2 3" key="1">
    <citation type="journal article" date="2013" name="Genome Announc.">
        <title>Draft Genome Sequence of the Cellulolytic Bacterium Clostridium papyrosolvens C7 (ATCC 700395).</title>
        <authorList>
            <person name="Zepeda V."/>
            <person name="Dassa B."/>
            <person name="Borovok I."/>
            <person name="Lamed R."/>
            <person name="Bayer E.A."/>
            <person name="Cate J.H."/>
        </authorList>
    </citation>
    <scope>NUCLEOTIDE SEQUENCE [LARGE SCALE GENOMIC DNA]</scope>
    <source>
        <strain evidence="2 3">C7</strain>
    </source>
</reference>
<dbReference type="AlphaFoldDB" id="U4R057"/>
<evidence type="ECO:0000313" key="2">
    <source>
        <dbReference type="EMBL" id="EPR10506.1"/>
    </source>
</evidence>
<dbReference type="PATRIC" id="fig|1330534.3.peg.2577"/>
<dbReference type="RefSeq" id="WP_020816074.1">
    <property type="nucleotide sequence ID" value="NZ_ATAY01000063.1"/>
</dbReference>
<dbReference type="STRING" id="1330534.L323_13000"/>
<protein>
    <recommendedName>
        <fullName evidence="1">Polysaccharide pyruvyl transferase domain-containing protein</fullName>
    </recommendedName>
</protein>
<dbReference type="Proteomes" id="UP000016860">
    <property type="component" value="Unassembled WGS sequence"/>
</dbReference>
<name>U4R057_9FIRM</name>
<comment type="caution">
    <text evidence="2">The sequence shown here is derived from an EMBL/GenBank/DDBJ whole genome shotgun (WGS) entry which is preliminary data.</text>
</comment>
<dbReference type="PANTHER" id="PTHR36836:SF1">
    <property type="entry name" value="COLANIC ACID BIOSYNTHESIS PROTEIN WCAK"/>
    <property type="match status" value="1"/>
</dbReference>
<evidence type="ECO:0000259" key="1">
    <source>
        <dbReference type="Pfam" id="PF04230"/>
    </source>
</evidence>
<sequence>MKKIGLLGLFGINNTGDNLEAMATKSLLEKELGDVDISCFSINLSTMARSLLGQQRRGPLECITQPAYLLKEEFWESIYDYDALIMGGGGLLVPLPEYDPILLYGSQIKHERLPKTAWNAVGSIWSPLNDKKLSEWYLKIKEATEIIDYTSVRSITTQRLLELAGCATEMINRVPSLVTAMEMSCPELINEIEVKYNLDKNKYLIGISIGSEITRPPLKQFLEELAKTLNQLQHSISEGAKIIIFPVGEMYDDGAACKILADLCPDAYLVTEKLTPTQIWLLVGRMDAYLSMRYHSIISAIAQSVPTLALDCYLGNETLGSKLRDLMWESELEEFYFSPIIEICGEPQLRSFAKIPQSNNISKRLTQRITYLLSPETKDRWSAVTKKQKAKALEHLHMMIKSLSLDK</sequence>
<proteinExistence type="predicted"/>
<organism evidence="2 3">
    <name type="scientific">Ruminiclostridium papyrosolvens C7</name>
    <dbReference type="NCBI Taxonomy" id="1330534"/>
    <lineage>
        <taxon>Bacteria</taxon>
        <taxon>Bacillati</taxon>
        <taxon>Bacillota</taxon>
        <taxon>Clostridia</taxon>
        <taxon>Eubacteriales</taxon>
        <taxon>Oscillospiraceae</taxon>
        <taxon>Ruminiclostridium</taxon>
    </lineage>
</organism>
<dbReference type="Pfam" id="PF04230">
    <property type="entry name" value="PS_pyruv_trans"/>
    <property type="match status" value="1"/>
</dbReference>
<dbReference type="OrthoDB" id="2522120at2"/>
<dbReference type="InterPro" id="IPR007345">
    <property type="entry name" value="Polysacch_pyruvyl_Trfase"/>
</dbReference>
<feature type="domain" description="Polysaccharide pyruvyl transferase" evidence="1">
    <location>
        <begin position="14"/>
        <end position="311"/>
    </location>
</feature>